<name>A0A2G1VM79_9FLAO</name>
<dbReference type="Pfam" id="PF20459">
    <property type="entry name" value="DUF6712"/>
    <property type="match status" value="1"/>
</dbReference>
<dbReference type="InterPro" id="IPR046558">
    <property type="entry name" value="DUF6712"/>
</dbReference>
<comment type="caution">
    <text evidence="1">The sequence shown here is derived from an EMBL/GenBank/DDBJ whole genome shotgun (WGS) entry which is preliminary data.</text>
</comment>
<dbReference type="Proteomes" id="UP000229433">
    <property type="component" value="Unassembled WGS sequence"/>
</dbReference>
<dbReference type="AlphaFoldDB" id="A0A2G1VM79"/>
<keyword evidence="2" id="KW-1185">Reference proteome</keyword>
<gene>
    <name evidence="1" type="ORF">CJ305_18715</name>
</gene>
<evidence type="ECO:0000313" key="2">
    <source>
        <dbReference type="Proteomes" id="UP000229433"/>
    </source>
</evidence>
<sequence length="168" mass="19343">MLINKQDIENYREISRSVKDNKINPHIEDAQYLDLRPLLGERLYQDLVKNSTDSKYVDLMDGGEYTFGDNTYNNPGLKKVLSIFAYARYILFGSYTDTGFGLVQKSNQDSTPVPDTGKRNIHTKDRDTAMQYWFEVANFLNRKSTDYPLWATGCSTSRPGKFRISKIS</sequence>
<organism evidence="1 2">
    <name type="scientific">Leeuwenhoekiella nanhaiensis</name>
    <dbReference type="NCBI Taxonomy" id="1655491"/>
    <lineage>
        <taxon>Bacteria</taxon>
        <taxon>Pseudomonadati</taxon>
        <taxon>Bacteroidota</taxon>
        <taxon>Flavobacteriia</taxon>
        <taxon>Flavobacteriales</taxon>
        <taxon>Flavobacteriaceae</taxon>
        <taxon>Leeuwenhoekiella</taxon>
    </lineage>
</organism>
<proteinExistence type="predicted"/>
<dbReference type="EMBL" id="NQXA01000035">
    <property type="protein sequence ID" value="PHQ27700.1"/>
    <property type="molecule type" value="Genomic_DNA"/>
</dbReference>
<dbReference type="OrthoDB" id="1353229at2"/>
<evidence type="ECO:0000313" key="1">
    <source>
        <dbReference type="EMBL" id="PHQ27700.1"/>
    </source>
</evidence>
<dbReference type="RefSeq" id="WP_099647792.1">
    <property type="nucleotide sequence ID" value="NZ_KZ319314.1"/>
</dbReference>
<reference evidence="1 2" key="1">
    <citation type="submission" date="2017-08" db="EMBL/GenBank/DDBJ databases">
        <title>The whole genome shortgun sequences of strain Leeuwenhoekiella nanhaiensis G18 from the South China Sea.</title>
        <authorList>
            <person name="Liu Q."/>
        </authorList>
    </citation>
    <scope>NUCLEOTIDE SEQUENCE [LARGE SCALE GENOMIC DNA]</scope>
    <source>
        <strain evidence="1 2">G18</strain>
    </source>
</reference>
<protein>
    <submittedName>
        <fullName evidence="1">Uncharacterized protein</fullName>
    </submittedName>
</protein>
<accession>A0A2G1VM79</accession>